<proteinExistence type="predicted"/>
<name>A0AAW8ND75_PSEOX</name>
<dbReference type="RefSeq" id="WP_310113526.1">
    <property type="nucleotide sequence ID" value="NZ_JAVDTN010000013.1"/>
</dbReference>
<evidence type="ECO:0000313" key="3">
    <source>
        <dbReference type="Proteomes" id="UP001262032"/>
    </source>
</evidence>
<organism evidence="2 3">
    <name type="scientific">Pseudarthrobacter oxydans</name>
    <name type="common">Arthrobacter oxydans</name>
    <dbReference type="NCBI Taxonomy" id="1671"/>
    <lineage>
        <taxon>Bacteria</taxon>
        <taxon>Bacillati</taxon>
        <taxon>Actinomycetota</taxon>
        <taxon>Actinomycetes</taxon>
        <taxon>Micrococcales</taxon>
        <taxon>Micrococcaceae</taxon>
        <taxon>Pseudarthrobacter</taxon>
    </lineage>
</organism>
<gene>
    <name evidence="2" type="ORF">J2X12_003313</name>
</gene>
<reference evidence="2" key="1">
    <citation type="submission" date="2023-07" db="EMBL/GenBank/DDBJ databases">
        <title>Sorghum-associated microbial communities from plants grown in Nebraska, USA.</title>
        <authorList>
            <person name="Schachtman D."/>
        </authorList>
    </citation>
    <scope>NUCLEOTIDE SEQUENCE</scope>
    <source>
        <strain evidence="2">BE261</strain>
    </source>
</reference>
<evidence type="ECO:0000259" key="1">
    <source>
        <dbReference type="Pfam" id="PF17032"/>
    </source>
</evidence>
<evidence type="ECO:0000313" key="2">
    <source>
        <dbReference type="EMBL" id="MDR7165267.1"/>
    </source>
</evidence>
<protein>
    <recommendedName>
        <fullName evidence="1">Zinc-ribbon 15 domain-containing protein</fullName>
    </recommendedName>
</protein>
<dbReference type="Proteomes" id="UP001262032">
    <property type="component" value="Unassembled WGS sequence"/>
</dbReference>
<dbReference type="InterPro" id="IPR031493">
    <property type="entry name" value="Zinc_ribbon_15"/>
</dbReference>
<dbReference type="EMBL" id="JAVDWN010000013">
    <property type="protein sequence ID" value="MDR7165267.1"/>
    <property type="molecule type" value="Genomic_DNA"/>
</dbReference>
<feature type="domain" description="Zinc-ribbon 15" evidence="1">
    <location>
        <begin position="20"/>
        <end position="67"/>
    </location>
</feature>
<dbReference type="AlphaFoldDB" id="A0AAW8ND75"/>
<dbReference type="GeneID" id="97423774"/>
<accession>A0AAW8ND75</accession>
<sequence length="78" mass="9007">MFLLFGLKTVLNALPGKPATCQYCRSFVHHRLEERATKFTLFFIPVFTTSRKYNITCTNCGYVSSISARQKRAVELQR</sequence>
<dbReference type="Pfam" id="PF17032">
    <property type="entry name" value="Zn_ribbon_15"/>
    <property type="match status" value="1"/>
</dbReference>
<comment type="caution">
    <text evidence="2">The sequence shown here is derived from an EMBL/GenBank/DDBJ whole genome shotgun (WGS) entry which is preliminary data.</text>
</comment>